<dbReference type="AlphaFoldDB" id="A0A6J5XM48"/>
<name>A0A6J5XM48_PRUAR</name>
<reference evidence="3" key="1">
    <citation type="journal article" date="2020" name="Genome Biol.">
        <title>Gamete binning: chromosome-level and haplotype-resolved genome assembly enabled by high-throughput single-cell sequencing of gamete genomes.</title>
        <authorList>
            <person name="Campoy J.A."/>
            <person name="Sun H."/>
            <person name="Goel M."/>
            <person name="Jiao W.-B."/>
            <person name="Folz-Donahue K."/>
            <person name="Wang N."/>
            <person name="Rubio M."/>
            <person name="Liu C."/>
            <person name="Kukat C."/>
            <person name="Ruiz D."/>
            <person name="Huettel B."/>
            <person name="Schneeberger K."/>
        </authorList>
    </citation>
    <scope>NUCLEOTIDE SEQUENCE [LARGE SCALE GENOMIC DNA]</scope>
    <source>
        <strain evidence="3">cv. Rojo Pasion</strain>
    </source>
</reference>
<evidence type="ECO:0000313" key="3">
    <source>
        <dbReference type="Proteomes" id="UP000507245"/>
    </source>
</evidence>
<dbReference type="EMBL" id="CAEKKB010000006">
    <property type="protein sequence ID" value="CAB4313463.1"/>
    <property type="molecule type" value="Genomic_DNA"/>
</dbReference>
<sequence length="64" mass="7090">MARSMSGGVATSSSTTMEEKYPSPTHQKLEPCFVRPRYELGGLWFPLTPFIEPSSGEGKGKLWL</sequence>
<evidence type="ECO:0000256" key="1">
    <source>
        <dbReference type="SAM" id="MobiDB-lite"/>
    </source>
</evidence>
<organism evidence="2 3">
    <name type="scientific">Prunus armeniaca</name>
    <name type="common">Apricot</name>
    <name type="synonym">Armeniaca vulgaris</name>
    <dbReference type="NCBI Taxonomy" id="36596"/>
    <lineage>
        <taxon>Eukaryota</taxon>
        <taxon>Viridiplantae</taxon>
        <taxon>Streptophyta</taxon>
        <taxon>Embryophyta</taxon>
        <taxon>Tracheophyta</taxon>
        <taxon>Spermatophyta</taxon>
        <taxon>Magnoliopsida</taxon>
        <taxon>eudicotyledons</taxon>
        <taxon>Gunneridae</taxon>
        <taxon>Pentapetalae</taxon>
        <taxon>rosids</taxon>
        <taxon>fabids</taxon>
        <taxon>Rosales</taxon>
        <taxon>Rosaceae</taxon>
        <taxon>Amygdaloideae</taxon>
        <taxon>Amygdaleae</taxon>
        <taxon>Prunus</taxon>
    </lineage>
</organism>
<evidence type="ECO:0000313" key="2">
    <source>
        <dbReference type="EMBL" id="CAB4313463.1"/>
    </source>
</evidence>
<gene>
    <name evidence="2" type="ORF">ORAREDHAP_LOCUS36491</name>
</gene>
<accession>A0A6J5XM48</accession>
<protein>
    <submittedName>
        <fullName evidence="2">Uncharacterized protein</fullName>
    </submittedName>
</protein>
<proteinExistence type="predicted"/>
<feature type="region of interest" description="Disordered" evidence="1">
    <location>
        <begin position="1"/>
        <end position="28"/>
    </location>
</feature>
<dbReference type="Proteomes" id="UP000507245">
    <property type="component" value="Unassembled WGS sequence"/>
</dbReference>
<keyword evidence="3" id="KW-1185">Reference proteome</keyword>